<dbReference type="AlphaFoldDB" id="A0A0D2FW02"/>
<dbReference type="Proteomes" id="UP000054266">
    <property type="component" value="Unassembled WGS sequence"/>
</dbReference>
<name>A0A0D2FW02_9EURO</name>
<evidence type="ECO:0000313" key="2">
    <source>
        <dbReference type="EMBL" id="KIW64174.1"/>
    </source>
</evidence>
<reference evidence="2 3" key="1">
    <citation type="submission" date="2015-01" db="EMBL/GenBank/DDBJ databases">
        <title>The Genome Sequence of Capronia semiimmersa CBS27337.</title>
        <authorList>
            <consortium name="The Broad Institute Genomics Platform"/>
            <person name="Cuomo C."/>
            <person name="de Hoog S."/>
            <person name="Gorbushina A."/>
            <person name="Stielow B."/>
            <person name="Teixiera M."/>
            <person name="Abouelleil A."/>
            <person name="Chapman S.B."/>
            <person name="Priest M."/>
            <person name="Young S.K."/>
            <person name="Wortman J."/>
            <person name="Nusbaum C."/>
            <person name="Birren B."/>
        </authorList>
    </citation>
    <scope>NUCLEOTIDE SEQUENCE [LARGE SCALE GENOMIC DNA]</scope>
    <source>
        <strain evidence="2 3">CBS 27337</strain>
    </source>
</reference>
<protein>
    <submittedName>
        <fullName evidence="2">Uncharacterized protein</fullName>
    </submittedName>
</protein>
<dbReference type="HOGENOM" id="CLU_108997_0_0_1"/>
<sequence length="261" mass="29399">MPCLSRHMKNFFGKIGTGHDLRSDVPPPPPYEQLENDPDATTYSTIPFQERQQAQDLRKTDLPDLPPGEMRTLHVTYDNYWSLHTTIHVTTASTGNTSTGTSPTELYTIEARNRKPQMRIHAPGAPPDTEIATVDYHALKTRIEVTLRGRQFTLDSASWNRQYSYASAALGGEKMTWRPRSKIDDLKLVLLNARGVAIARFRPEYWGRKRGGVLELMPECWATDALMEEVLVMALAVINYKERQRLMACMSSVPAPPAVGT</sequence>
<accession>A0A0D2FW02</accession>
<proteinExistence type="predicted"/>
<dbReference type="EMBL" id="KN846961">
    <property type="protein sequence ID" value="KIW64174.1"/>
    <property type="molecule type" value="Genomic_DNA"/>
</dbReference>
<gene>
    <name evidence="2" type="ORF">PV04_09127</name>
</gene>
<organism evidence="2 3">
    <name type="scientific">Phialophora macrospora</name>
    <dbReference type="NCBI Taxonomy" id="1851006"/>
    <lineage>
        <taxon>Eukaryota</taxon>
        <taxon>Fungi</taxon>
        <taxon>Dikarya</taxon>
        <taxon>Ascomycota</taxon>
        <taxon>Pezizomycotina</taxon>
        <taxon>Eurotiomycetes</taxon>
        <taxon>Chaetothyriomycetidae</taxon>
        <taxon>Chaetothyriales</taxon>
        <taxon>Herpotrichiellaceae</taxon>
        <taxon>Phialophora</taxon>
    </lineage>
</organism>
<evidence type="ECO:0000313" key="3">
    <source>
        <dbReference type="Proteomes" id="UP000054266"/>
    </source>
</evidence>
<feature type="region of interest" description="Disordered" evidence="1">
    <location>
        <begin position="15"/>
        <end position="42"/>
    </location>
</feature>
<keyword evidence="3" id="KW-1185">Reference proteome</keyword>
<evidence type="ECO:0000256" key="1">
    <source>
        <dbReference type="SAM" id="MobiDB-lite"/>
    </source>
</evidence>